<evidence type="ECO:0000313" key="2">
    <source>
        <dbReference type="Proteomes" id="UP001151752"/>
    </source>
</evidence>
<accession>A0A9Q0PI74</accession>
<dbReference type="EMBL" id="JAPFFM010000019">
    <property type="protein sequence ID" value="KAJ6688602.1"/>
    <property type="molecule type" value="Genomic_DNA"/>
</dbReference>
<sequence>MSRFRRVEIFEPHCAPVFLREASVFTPKSLVFPSFEEPDDLSFAALDLLHLKPSSLEVFYTATDLVKTPSFCPYKSVLGAELMVRAAKRSMVDELEAMLDVVDPPTCRQITFHEKTDIRHA</sequence>
<proteinExistence type="predicted"/>
<protein>
    <submittedName>
        <fullName evidence="1">Uncharacterized protein</fullName>
    </submittedName>
</protein>
<gene>
    <name evidence="1" type="ORF">OIU74_017163</name>
</gene>
<keyword evidence="2" id="KW-1185">Reference proteome</keyword>
<dbReference type="Proteomes" id="UP001151752">
    <property type="component" value="Chromosome 15W"/>
</dbReference>
<organism evidence="1 2">
    <name type="scientific">Salix koriyanagi</name>
    <dbReference type="NCBI Taxonomy" id="2511006"/>
    <lineage>
        <taxon>Eukaryota</taxon>
        <taxon>Viridiplantae</taxon>
        <taxon>Streptophyta</taxon>
        <taxon>Embryophyta</taxon>
        <taxon>Tracheophyta</taxon>
        <taxon>Spermatophyta</taxon>
        <taxon>Magnoliopsida</taxon>
        <taxon>eudicotyledons</taxon>
        <taxon>Gunneridae</taxon>
        <taxon>Pentapetalae</taxon>
        <taxon>rosids</taxon>
        <taxon>fabids</taxon>
        <taxon>Malpighiales</taxon>
        <taxon>Salicaceae</taxon>
        <taxon>Saliceae</taxon>
        <taxon>Salix</taxon>
    </lineage>
</organism>
<dbReference type="AlphaFoldDB" id="A0A9Q0PI74"/>
<name>A0A9Q0PI74_9ROSI</name>
<comment type="caution">
    <text evidence="1">The sequence shown here is derived from an EMBL/GenBank/DDBJ whole genome shotgun (WGS) entry which is preliminary data.</text>
</comment>
<reference evidence="1" key="1">
    <citation type="submission" date="2022-11" db="EMBL/GenBank/DDBJ databases">
        <authorList>
            <person name="Hyden B.L."/>
            <person name="Feng K."/>
            <person name="Yates T."/>
            <person name="Jawdy S."/>
            <person name="Smart L.B."/>
            <person name="Muchero W."/>
        </authorList>
    </citation>
    <scope>NUCLEOTIDE SEQUENCE</scope>
    <source>
        <tissue evidence="1">Shoot tip</tissue>
    </source>
</reference>
<reference evidence="1" key="2">
    <citation type="journal article" date="2023" name="Int. J. Mol. Sci.">
        <title>De Novo Assembly and Annotation of 11 Diverse Shrub Willow (Salix) Genomes Reveals Novel Gene Organization in Sex-Linked Regions.</title>
        <authorList>
            <person name="Hyden B."/>
            <person name="Feng K."/>
            <person name="Yates T.B."/>
            <person name="Jawdy S."/>
            <person name="Cereghino C."/>
            <person name="Smart L.B."/>
            <person name="Muchero W."/>
        </authorList>
    </citation>
    <scope>NUCLEOTIDE SEQUENCE</scope>
    <source>
        <tissue evidence="1">Shoot tip</tissue>
    </source>
</reference>
<evidence type="ECO:0000313" key="1">
    <source>
        <dbReference type="EMBL" id="KAJ6688602.1"/>
    </source>
</evidence>